<gene>
    <name evidence="2" type="ORF">M5K25_004688</name>
</gene>
<protein>
    <submittedName>
        <fullName evidence="2">Uncharacterized protein</fullName>
    </submittedName>
</protein>
<evidence type="ECO:0000256" key="1">
    <source>
        <dbReference type="SAM" id="MobiDB-lite"/>
    </source>
</evidence>
<organism evidence="2 3">
    <name type="scientific">Dendrobium thyrsiflorum</name>
    <name type="common">Pinecone-like raceme dendrobium</name>
    <name type="synonym">Orchid</name>
    <dbReference type="NCBI Taxonomy" id="117978"/>
    <lineage>
        <taxon>Eukaryota</taxon>
        <taxon>Viridiplantae</taxon>
        <taxon>Streptophyta</taxon>
        <taxon>Embryophyta</taxon>
        <taxon>Tracheophyta</taxon>
        <taxon>Spermatophyta</taxon>
        <taxon>Magnoliopsida</taxon>
        <taxon>Liliopsida</taxon>
        <taxon>Asparagales</taxon>
        <taxon>Orchidaceae</taxon>
        <taxon>Epidendroideae</taxon>
        <taxon>Malaxideae</taxon>
        <taxon>Dendrobiinae</taxon>
        <taxon>Dendrobium</taxon>
    </lineage>
</organism>
<keyword evidence="3" id="KW-1185">Reference proteome</keyword>
<feature type="compositionally biased region" description="Low complexity" evidence="1">
    <location>
        <begin position="205"/>
        <end position="214"/>
    </location>
</feature>
<name>A0ABD0VMP5_DENTH</name>
<evidence type="ECO:0000313" key="3">
    <source>
        <dbReference type="Proteomes" id="UP001552299"/>
    </source>
</evidence>
<feature type="compositionally biased region" description="Basic residues" evidence="1">
    <location>
        <begin position="216"/>
        <end position="225"/>
    </location>
</feature>
<accession>A0ABD0VMP5</accession>
<reference evidence="2 3" key="1">
    <citation type="journal article" date="2024" name="Plant Biotechnol. J.">
        <title>Dendrobium thyrsiflorum genome and its molecular insights into genes involved in important horticultural traits.</title>
        <authorList>
            <person name="Chen B."/>
            <person name="Wang J.Y."/>
            <person name="Zheng P.J."/>
            <person name="Li K.L."/>
            <person name="Liang Y.M."/>
            <person name="Chen X.F."/>
            <person name="Zhang C."/>
            <person name="Zhao X."/>
            <person name="He X."/>
            <person name="Zhang G.Q."/>
            <person name="Liu Z.J."/>
            <person name="Xu Q."/>
        </authorList>
    </citation>
    <scope>NUCLEOTIDE SEQUENCE [LARGE SCALE GENOMIC DNA]</scope>
    <source>
        <strain evidence="2">GZMU011</strain>
    </source>
</reference>
<evidence type="ECO:0000313" key="2">
    <source>
        <dbReference type="EMBL" id="KAL0923901.1"/>
    </source>
</evidence>
<dbReference type="Proteomes" id="UP001552299">
    <property type="component" value="Unassembled WGS sequence"/>
</dbReference>
<sequence>MKCEPQLQEQHAVEILLKNVHGPVAFLLKGFTIKTFEKLLNKASNLMPFLKELSSDKKVDKPVKYFEKRAATPTKSQAPIWEVDLEASQEDVELFSSPVVAETTILFKKEKSENFVERKYIDERCIRVADGGVKTLSPLILSDFYFAPSKAKGQKINKRPPSAFILMIEHNNEMQIDVPSKEILTPRSSFKSKVEIKNQKEEMSEQSSLQNENQKNQKKSKKIKKENRLMKITLSS</sequence>
<comment type="caution">
    <text evidence="2">The sequence shown here is derived from an EMBL/GenBank/DDBJ whole genome shotgun (WGS) entry which is preliminary data.</text>
</comment>
<feature type="region of interest" description="Disordered" evidence="1">
    <location>
        <begin position="195"/>
        <end position="236"/>
    </location>
</feature>
<proteinExistence type="predicted"/>
<dbReference type="EMBL" id="JANQDX010000005">
    <property type="protein sequence ID" value="KAL0923901.1"/>
    <property type="molecule type" value="Genomic_DNA"/>
</dbReference>
<dbReference type="AlphaFoldDB" id="A0ABD0VMP5"/>